<reference evidence="1 2" key="1">
    <citation type="journal article" date="2016" name="Mol. Biol. Evol.">
        <title>Comparative Genomics of Early-Diverging Mushroom-Forming Fungi Provides Insights into the Origins of Lignocellulose Decay Capabilities.</title>
        <authorList>
            <person name="Nagy L.G."/>
            <person name="Riley R."/>
            <person name="Tritt A."/>
            <person name="Adam C."/>
            <person name="Daum C."/>
            <person name="Floudas D."/>
            <person name="Sun H."/>
            <person name="Yadav J.S."/>
            <person name="Pangilinan J."/>
            <person name="Larsson K.H."/>
            <person name="Matsuura K."/>
            <person name="Barry K."/>
            <person name="Labutti K."/>
            <person name="Kuo R."/>
            <person name="Ohm R.A."/>
            <person name="Bhattacharya S.S."/>
            <person name="Shirouzu T."/>
            <person name="Yoshinaga Y."/>
            <person name="Martin F.M."/>
            <person name="Grigoriev I.V."/>
            <person name="Hibbett D.S."/>
        </authorList>
    </citation>
    <scope>NUCLEOTIDE SEQUENCE [LARGE SCALE GENOMIC DNA]</scope>
    <source>
        <strain evidence="1 2">93-53</strain>
    </source>
</reference>
<evidence type="ECO:0000313" key="1">
    <source>
        <dbReference type="EMBL" id="KZT10118.1"/>
    </source>
</evidence>
<organism evidence="1 2">
    <name type="scientific">Laetiporus sulphureus 93-53</name>
    <dbReference type="NCBI Taxonomy" id="1314785"/>
    <lineage>
        <taxon>Eukaryota</taxon>
        <taxon>Fungi</taxon>
        <taxon>Dikarya</taxon>
        <taxon>Basidiomycota</taxon>
        <taxon>Agaricomycotina</taxon>
        <taxon>Agaricomycetes</taxon>
        <taxon>Polyporales</taxon>
        <taxon>Laetiporus</taxon>
    </lineage>
</organism>
<proteinExistence type="predicted"/>
<dbReference type="GeneID" id="63819635"/>
<name>A0A165GBK8_9APHY</name>
<dbReference type="RefSeq" id="XP_040767858.1">
    <property type="nucleotide sequence ID" value="XM_040902604.1"/>
</dbReference>
<dbReference type="AlphaFoldDB" id="A0A165GBK8"/>
<dbReference type="EMBL" id="KV427610">
    <property type="protein sequence ID" value="KZT10118.1"/>
    <property type="molecule type" value="Genomic_DNA"/>
</dbReference>
<dbReference type="InParanoid" id="A0A165GBK8"/>
<gene>
    <name evidence="1" type="ORF">LAESUDRAFT_472751</name>
</gene>
<sequence length="142" mass="15730">MNELGCHTTQGMKAPREVKYVSFRPQTKDHHCQIDSSCISGCPYLGVTHTLTTKVLRSIEYILCRKWRQCVHVPPQNFNAGEATTPVVESPTKTRRHMEASGLSRPSLAWPCPSALKSGPRIALRHAGRSPSGTNPELCRGH</sequence>
<accession>A0A165GBK8</accession>
<protein>
    <submittedName>
        <fullName evidence="1">Uncharacterized protein</fullName>
    </submittedName>
</protein>
<evidence type="ECO:0000313" key="2">
    <source>
        <dbReference type="Proteomes" id="UP000076871"/>
    </source>
</evidence>
<keyword evidence="2" id="KW-1185">Reference proteome</keyword>
<dbReference type="Proteomes" id="UP000076871">
    <property type="component" value="Unassembled WGS sequence"/>
</dbReference>